<reference evidence="2 3" key="1">
    <citation type="submission" date="2019-06" db="EMBL/GenBank/DDBJ databases">
        <title>Genome Sequence of the Brown Rot Fungal Pathogen Monilinia fructicola.</title>
        <authorList>
            <person name="De Miccolis Angelini R.M."/>
            <person name="Landi L."/>
            <person name="Abate D."/>
            <person name="Pollastro S."/>
            <person name="Romanazzi G."/>
            <person name="Faretra F."/>
        </authorList>
    </citation>
    <scope>NUCLEOTIDE SEQUENCE [LARGE SCALE GENOMIC DNA]</scope>
    <source>
        <strain evidence="2 3">Mfrc123</strain>
    </source>
</reference>
<name>A0A5M9K3S1_MONFR</name>
<dbReference type="VEuPathDB" id="FungiDB:MFRU_009g02800"/>
<protein>
    <submittedName>
        <fullName evidence="2">Uncharacterized protein</fullName>
    </submittedName>
</protein>
<evidence type="ECO:0000313" key="3">
    <source>
        <dbReference type="Proteomes" id="UP000322873"/>
    </source>
</evidence>
<proteinExistence type="predicted"/>
<dbReference type="EMBL" id="VICG01000001">
    <property type="protein sequence ID" value="KAA8576414.1"/>
    <property type="molecule type" value="Genomic_DNA"/>
</dbReference>
<keyword evidence="3" id="KW-1185">Reference proteome</keyword>
<feature type="region of interest" description="Disordered" evidence="1">
    <location>
        <begin position="1"/>
        <end position="83"/>
    </location>
</feature>
<dbReference type="AlphaFoldDB" id="A0A5M9K3S1"/>
<evidence type="ECO:0000256" key="1">
    <source>
        <dbReference type="SAM" id="MobiDB-lite"/>
    </source>
</evidence>
<organism evidence="2 3">
    <name type="scientific">Monilinia fructicola</name>
    <name type="common">Brown rot fungus</name>
    <name type="synonym">Ciboria fructicola</name>
    <dbReference type="NCBI Taxonomy" id="38448"/>
    <lineage>
        <taxon>Eukaryota</taxon>
        <taxon>Fungi</taxon>
        <taxon>Dikarya</taxon>
        <taxon>Ascomycota</taxon>
        <taxon>Pezizomycotina</taxon>
        <taxon>Leotiomycetes</taxon>
        <taxon>Helotiales</taxon>
        <taxon>Sclerotiniaceae</taxon>
        <taxon>Monilinia</taxon>
    </lineage>
</organism>
<sequence>MDAPSQKSSSSKSSNQYLSTPSTTSKAHSTSSSTSQKVHPGSNASQKSSPSSEKSSPSSSSRSSHKAPAGQTPQDEAIKRYEKEPRDYKSWAVEEYDDCQEQASEEHWNSVERDVKGVEWAR</sequence>
<comment type="caution">
    <text evidence="2">The sequence shown here is derived from an EMBL/GenBank/DDBJ whole genome shotgun (WGS) entry which is preliminary data.</text>
</comment>
<dbReference type="Proteomes" id="UP000322873">
    <property type="component" value="Unassembled WGS sequence"/>
</dbReference>
<gene>
    <name evidence="2" type="ORF">EYC84_006540</name>
</gene>
<accession>A0A5M9K3S1</accession>
<feature type="compositionally biased region" description="Low complexity" evidence="1">
    <location>
        <begin position="1"/>
        <end position="35"/>
    </location>
</feature>
<evidence type="ECO:0000313" key="2">
    <source>
        <dbReference type="EMBL" id="KAA8576414.1"/>
    </source>
</evidence>
<feature type="compositionally biased region" description="Low complexity" evidence="1">
    <location>
        <begin position="42"/>
        <end position="69"/>
    </location>
</feature>